<keyword evidence="1" id="KW-0812">Transmembrane</keyword>
<proteinExistence type="predicted"/>
<organism evidence="3 4">
    <name type="scientific">Marinobacterium lutimaris</name>
    <dbReference type="NCBI Taxonomy" id="568106"/>
    <lineage>
        <taxon>Bacteria</taxon>
        <taxon>Pseudomonadati</taxon>
        <taxon>Pseudomonadota</taxon>
        <taxon>Gammaproteobacteria</taxon>
        <taxon>Oceanospirillales</taxon>
        <taxon>Oceanospirillaceae</taxon>
        <taxon>Marinobacterium</taxon>
    </lineage>
</organism>
<dbReference type="AlphaFoldDB" id="A0A1H5TM33"/>
<accession>A0A1H5TM33</accession>
<dbReference type="PANTHER" id="PTHR33930:SF2">
    <property type="entry name" value="BLR3452 PROTEIN"/>
    <property type="match status" value="1"/>
</dbReference>
<gene>
    <name evidence="3" type="ORF">SAMN05444390_101102</name>
</gene>
<feature type="domain" description="Carboxymuconolactone decarboxylase-like" evidence="2">
    <location>
        <begin position="21"/>
        <end position="100"/>
    </location>
</feature>
<name>A0A1H5TM33_9GAMM</name>
<keyword evidence="1" id="KW-0472">Membrane</keyword>
<reference evidence="3 4" key="1">
    <citation type="submission" date="2016-10" db="EMBL/GenBank/DDBJ databases">
        <authorList>
            <person name="de Groot N.N."/>
        </authorList>
    </citation>
    <scope>NUCLEOTIDE SEQUENCE [LARGE SCALE GENOMIC DNA]</scope>
    <source>
        <strain evidence="3 4">DSM 22012</strain>
    </source>
</reference>
<dbReference type="Gene3D" id="1.20.1290.10">
    <property type="entry name" value="AhpD-like"/>
    <property type="match status" value="1"/>
</dbReference>
<evidence type="ECO:0000313" key="4">
    <source>
        <dbReference type="Proteomes" id="UP000236745"/>
    </source>
</evidence>
<dbReference type="Proteomes" id="UP000236745">
    <property type="component" value="Unassembled WGS sequence"/>
</dbReference>
<dbReference type="GO" id="GO:0051920">
    <property type="term" value="F:peroxiredoxin activity"/>
    <property type="evidence" value="ECO:0007669"/>
    <property type="project" value="InterPro"/>
</dbReference>
<evidence type="ECO:0000313" key="3">
    <source>
        <dbReference type="EMBL" id="SEF63268.1"/>
    </source>
</evidence>
<feature type="transmembrane region" description="Helical" evidence="1">
    <location>
        <begin position="79"/>
        <end position="99"/>
    </location>
</feature>
<protein>
    <submittedName>
        <fullName evidence="3">Alkylhydroperoxidase AhpD family core domain-containing protein</fullName>
    </submittedName>
</protein>
<sequence>MADKQLPQNYVQFRNRYKRLAGAVDALGKAARDEGPLDEKSAQLIQLAAAVSIRSEGAVHSHARRARDAGASSDEIRHAVLLLVSTIGFPAVMAALSWVNDVLEIG</sequence>
<keyword evidence="3" id="KW-0560">Oxidoreductase</keyword>
<dbReference type="Pfam" id="PF02627">
    <property type="entry name" value="CMD"/>
    <property type="match status" value="1"/>
</dbReference>
<dbReference type="InterPro" id="IPR029032">
    <property type="entry name" value="AhpD-like"/>
</dbReference>
<dbReference type="InterPro" id="IPR003779">
    <property type="entry name" value="CMD-like"/>
</dbReference>
<keyword evidence="4" id="KW-1185">Reference proteome</keyword>
<dbReference type="SUPFAM" id="SSF69118">
    <property type="entry name" value="AhpD-like"/>
    <property type="match status" value="1"/>
</dbReference>
<keyword evidence="3" id="KW-0575">Peroxidase</keyword>
<dbReference type="EMBL" id="FNVQ01000001">
    <property type="protein sequence ID" value="SEF63268.1"/>
    <property type="molecule type" value="Genomic_DNA"/>
</dbReference>
<keyword evidence="1" id="KW-1133">Transmembrane helix</keyword>
<evidence type="ECO:0000256" key="1">
    <source>
        <dbReference type="SAM" id="Phobius"/>
    </source>
</evidence>
<dbReference type="PANTHER" id="PTHR33930">
    <property type="entry name" value="ALKYL HYDROPEROXIDE REDUCTASE AHPD"/>
    <property type="match status" value="1"/>
</dbReference>
<evidence type="ECO:0000259" key="2">
    <source>
        <dbReference type="Pfam" id="PF02627"/>
    </source>
</evidence>
<dbReference type="OrthoDB" id="425264at2"/>